<feature type="compositionally biased region" description="Basic and acidic residues" evidence="1">
    <location>
        <begin position="3746"/>
        <end position="3760"/>
    </location>
</feature>
<feature type="compositionally biased region" description="Polar residues" evidence="1">
    <location>
        <begin position="2194"/>
        <end position="2204"/>
    </location>
</feature>
<feature type="region of interest" description="Disordered" evidence="1">
    <location>
        <begin position="2190"/>
        <end position="2241"/>
    </location>
</feature>
<feature type="transmembrane region" description="Helical" evidence="2">
    <location>
        <begin position="2615"/>
        <end position="2639"/>
    </location>
</feature>
<feature type="transmembrane region" description="Helical" evidence="2">
    <location>
        <begin position="1726"/>
        <end position="1750"/>
    </location>
</feature>
<evidence type="ECO:0000256" key="2">
    <source>
        <dbReference type="SAM" id="Phobius"/>
    </source>
</evidence>
<feature type="region of interest" description="Disordered" evidence="1">
    <location>
        <begin position="4030"/>
        <end position="4061"/>
    </location>
</feature>
<keyword evidence="2" id="KW-0812">Transmembrane</keyword>
<feature type="region of interest" description="Disordered" evidence="1">
    <location>
        <begin position="3719"/>
        <end position="3768"/>
    </location>
</feature>
<evidence type="ECO:0000313" key="3">
    <source>
        <dbReference type="EMBL" id="CAD2084594.1"/>
    </source>
</evidence>
<proteinExistence type="predicted"/>
<feature type="compositionally biased region" description="Low complexity" evidence="1">
    <location>
        <begin position="4030"/>
        <end position="4054"/>
    </location>
</feature>
<feature type="compositionally biased region" description="Polar residues" evidence="1">
    <location>
        <begin position="3719"/>
        <end position="3734"/>
    </location>
</feature>
<name>A0A6V7RTI1_PLAVN</name>
<gene>
    <name evidence="3" type="ORF">PVBDA_0201140</name>
</gene>
<feature type="region of interest" description="Disordered" evidence="1">
    <location>
        <begin position="1235"/>
        <end position="1274"/>
    </location>
</feature>
<feature type="region of interest" description="Disordered" evidence="1">
    <location>
        <begin position="801"/>
        <end position="832"/>
    </location>
</feature>
<feature type="compositionally biased region" description="Low complexity" evidence="1">
    <location>
        <begin position="803"/>
        <end position="815"/>
    </location>
</feature>
<evidence type="ECO:0000256" key="1">
    <source>
        <dbReference type="SAM" id="MobiDB-lite"/>
    </source>
</evidence>
<reference evidence="3 4" key="1">
    <citation type="submission" date="2020-08" db="EMBL/GenBank/DDBJ databases">
        <authorList>
            <person name="Ramaprasad A."/>
        </authorList>
    </citation>
    <scope>NUCLEOTIDE SEQUENCE [LARGE SCALE GENOMIC DNA]</scope>
</reference>
<dbReference type="EMBL" id="LR865380">
    <property type="protein sequence ID" value="CAD2084594.1"/>
    <property type="molecule type" value="Genomic_DNA"/>
</dbReference>
<keyword evidence="2" id="KW-1133">Transmembrane helix</keyword>
<evidence type="ECO:0000313" key="4">
    <source>
        <dbReference type="Proteomes" id="UP000515550"/>
    </source>
</evidence>
<feature type="compositionally biased region" description="Acidic residues" evidence="1">
    <location>
        <begin position="821"/>
        <end position="831"/>
    </location>
</feature>
<keyword evidence="2" id="KW-0472">Membrane</keyword>
<dbReference type="VEuPathDB" id="PlasmoDB:PVBDA_0201140"/>
<protein>
    <submittedName>
        <fullName evidence="3">Uncharacterized protein</fullName>
    </submittedName>
</protein>
<dbReference type="Proteomes" id="UP000515550">
    <property type="component" value="Chromosome PVBDA_02"/>
</dbReference>
<accession>A0A6V7RTI1</accession>
<organism evidence="3 4">
    <name type="scientific">Plasmodium vinckei brucechwatti</name>
    <dbReference type="NCBI Taxonomy" id="119398"/>
    <lineage>
        <taxon>Eukaryota</taxon>
        <taxon>Sar</taxon>
        <taxon>Alveolata</taxon>
        <taxon>Apicomplexa</taxon>
        <taxon>Aconoidasida</taxon>
        <taxon>Haemosporida</taxon>
        <taxon>Plasmodiidae</taxon>
        <taxon>Plasmodium</taxon>
        <taxon>Plasmodium (Vinckeia)</taxon>
    </lineage>
</organism>
<sequence length="4178" mass="498581">MYVNKVLEININDIVHDINVFYKNSKINNTSGPLEVISTKYPFCKKSISQYDGAFVIHLEKVILICIQQLEKWNFFKYENPLIGTNKIDKCVCVPNLNLIILQKANQIFVEEFQTVFTNNKINELKLLARNSISVPSNFFFVFENRLHILDKNGQLWQMNVKDCLNPSPQMQIVKTFELPKNINEIYFKIENKQTFVISYINEKEKCIYIVIYNIKTNISQKNKLPIPNDIKFEKGTKHITSVSLNKNYFIITFSSNELFIYKRDENEKNNMNNIHNEITKSQNKDSYLTSHFHKFLGEKQCSQLKYFNNKSLQEIEKYTLEYINKISEISSVSINDDNILFLIYSAKFLEKNPQNKLNNNKYASMFQTFTDGIHKYYQKLESYSFSKMFGSDNMSSSNLLYDISHNLYKRNNMHVTLVNIDNNPEPNLNTSLHKNYVSTKIDPLWNDLASDDTHFNFVTHLYSATIKKLTNHFNNVYEQKELKDDEKIKELLKYSKYLNIHEINQNKIKAFNKEFDDNKIEKEFLYMGFLKDLTTNKKYLSPLESYNNIYLCKIDEYYLILQNSEQNFNLILYKFKFLNKQELLLHLFFHSYYDAVLKSELYLFTVLHQFFIYSIYDYNGRYLDSSLLDYQCLFKIRDLFAFLGRAVTYDPFLVRASSEEVIKLLSLKEDAYNAGPPILTNMNYGEENNNYDHFFYTLSKDEQIYYPSKYINKYHLVNKINITKSDIHIDIDIQLNKLKNVLFSALRLICYILKENEKYDEISDCSDQNEMDEHLFISTITQANLKKRYQGWLDIIEESDQSSESSQGTSSDRSFSWSDYENEEEKEGDENDKREYLFDLDYKAFELTIEIINTNEDMKNILLKYKIELLQQVYKYKAFKYLIKLLQRERQNKSSYYISKSMKNGQSGKCATTTTSNNNKSNITDLFYIFKTHEEQNEKNELNAKSVSEETVSNYSHSFSEYDQNCENKNLIDISDCDKKSTNIYLINWTKFKYDYTPFDIIKYFLINKNYILTKIFYKYFKCYIDNNWQQIFYYIPLNTKIEDFFFLLPRVKKINILSSKSNSLENVLPKISSTQEQLNQDSKSNNNKNQTHSNISNNEETLKMSNNKHNSKFECPSLPFEQKKYNINVNKKNIYEIYCSEDDFFEFFIIRCIKIITETHLIRSRLLMFVYVSMKIANQNNIYKIFNYDKIKKKYTYNCNYFNRFVKKTNIKQNEKNISISLEDWKKGTEDKGIARSNSMDNENNSYMNPQTNHSYNKLTNTQNDDNADSGENVDIQKEESWNDSNLCDPNFIKNKLQIYLKKNNIKNKNVILIYSLFILIKMYLQSKENHKNIKFEEFLLMDVYKKLCLTIDFDKKYISYEYDQENDNISLFYNKIIDALSNYKYINAYIMASKESYYSIFEDDIVELYFKNPANILESIYFNILYTSEQLYIIFCLTTLKQLQFKHFSRPITHVDNKNRIFTQVPFKTFENISKNGLNYNKQKDRKNAKVDEIYIFLKYIHYAYKHKIILNDNYQFCYLFLIIFYKYIKINLIHFISIFNDFYNLFPKSVTTKPQTYQVSQEYSLDTHNKNSEPDLCDFKQNFSNSPHFDINSIFKKKKDNEKNVAMHNEHLEYIINCYSDQVRKDEEDEDEKLDSSYAPNCELVEKYLDIFEKHLNALDIIKFLNKEINTEENKLNININIIISSKNNMKKNILNIFKIFKYIILYTNYKDDNFTQNCLQVYYNLFNSVQVHIFFFILFYIILFYSNDFRYLHLFIKYYDEQYPDLKNIHDYSNVINYLILAKAKTITIYDNFYNFYNFLKNVTSQKGIFSQVNKIKETVLCLKTMLYIQKVLNKTDINKENCVNIQTKSNEDIYRSFSKLIVQTQETPDIIKHVNSLNNIDSAQVDYKSVNINYSAKHIIYDNYIAIHTEKNKFKIFKNIIEYNIGICYNYKRVIKLIKQLQIDKPEQLLDSIIFTVSVIVSQNENQTSLKTDANIDPIKNEPLITFYMILFMIFYQNKKLKKYKTFIQNVMTYYTMLLSHNPQYVYNLSLFFSSYLCSDYSFFVNNIYKYIWKKSELTLILNHPNVAINNLNHIAHNFTTTYDLLQDISLKKKDFSSFPPNCKTSATPTSSTSNCSEKIKTGQLNFIENDEEMDISFFESIFLDNIINEGIYKYDDISSDFEKYEKKKTQSVSSLFMRNEIDPIKNPNLNPKYINNSDVEKDEQDTTSTDDTSQENEDEQIRCKQDSNNENSLNHLKINHYKKSLSMNSGKKSRENNNQTEYLNKSEINSFTHNERYQNMFLNNVFINHLKIIHTKINKSTISKWKTNQIIRSVNSIKQILKNTKMINTTMESTYEENDEGLIDGVHFYIDKEKEQNYKINPKYYFYKCLFHNNLDAAFLYLLHVKDHIFIYNFFKHILQNNQILIVKKISIIDAFIRSVYRVGEMNEKDIFLKKLLISISIIRYLLFHLHINKINKMDLQKLYFEDAFKKNIVKSLYKNKSEDILEVIVQIIDMSKINLEQTKYELFLQNKYIVCKIYNELLSLSNKQSNFHYQTDKTKPIDNDPNNSHLHKNDNTLTNKYQTKFQYIFEIEVEKEIMQEIQKQISNNFLLIYILKNFQRLSFNIDFIFKILFYIYQICLYYICPAIYFIMLSSFQISFDKSLSYLHQHIANLQKNKLISTMVNIRKVFFYFKNNLNHNYAINTNSSQTDSDQCLQINNSQNIFSIVYPEISSKIKHITQNQFNNNMILLYLSNFLSNSYSEINNTDFNSFSQSFTFSLNQKNLTKYDKNNLNISKLDHIENKTNQDHFDYLLNKSNASPYLYDLNFLLNYLRIDFYPYIFLSLPDYEQVKEVIDLMQRNYFGYYIGQQIIERNEISFDNKLFNPYTMLTTNDIYTYFYSKKKYFKIFLDFFTYYNIIIKFDKINNEKCQQLFKHVLLQNYKQVQNCLKLRYTKWMFLNKNKLNKFYIFYNFLHNYSIYNQKAFYKLIVDNIFEIDILFLILFSIKNNHKIVKYILFKIVIITFFKNAKIDELSLQNLIQFISLSTQDQQHPNNFDEFETLFTQVQSTEKIETETKTETETERYEPFNNDMYIDKTMCNTSDTDDNKCDNIKNDSLNELSGTECDENDRYSSENTITNIFNEKEQTLIAGVSKMADENCLYTTNTNNEVKLEFDEEKINDFIEQNEHNQVENIQINTNAITSLCLKYINIKYIIKKWIRNEIKSILFMSIHQETSILNLFEKSKIFYFTLCSMNSQNVFYYLKEMIRLILQASQNNSSKRMCKGRIHQFYHFFILLQAVNYLKTHVEVENSNQNEKASYRFKAEEKCNNNNQSKYINHSKNDMNNLDNDVDDKAEILKSLFFMMLIKVVNIYLPTINKLLFNNEENYLYYDKNKKKIILKYDIKSFIFILFNFIQTTYSKGYEFIYISLLFLMEHCINLVTSNDEVEKNPIFSYNFIYKKAQNIIKKYTENIQQANTSTTFDGVLNFVNNETYLKIKNELSKIYLKILSNCKKYMILICKIIIGNRINIQDEYILLKNADIDILHFFTCNYSHIKINKQHILSSQDNKKKQKINIFQKSENQNTDQVDIFNKNIYNFIKILLVIINYNIISFKGWQYYNTIKQIIADKEWYKIFESSQNNKKYSSISFLCIQNNKPNTSQTYSEEYNTSSSSESASSSFDQTLEFFSIKKKVIPNHPSNDNDTKQNTLPNYNLKYYDSDSNLLSNEYNKETLSVTSPSPHPNTNNIDPEPVNQSYEESSNKSYEELTSKPYDEQEESYESLTKDTVLNKYGKGFLSSYLETLNTNTKCQKHFKNIYKKSKMINLLKYSLHILDYWDIDIADNCQDGEKNKKKNKLNNHIKQSKLFRKDTELKAEGKEESLQLLIFFANYFYFFQNYIQYKILLKLYTNNNLAEANELFFNKGRMWSWYSTENKIKTTVEEYLIKNISCTDLFTSKTSDEFLKLINKMNFKYSYASKRPSQASEKETLLKDSNNYIKNLPEQNYDCFYLKNYHTNKFNKYFIRSSQIQYYLFAKFGGANISTPQSKKNSSSSHDNSTVNISNNTVSSHNLGNRNPSMKSGNIPVFLLNILDIYKNTTDVYDFYYQLIIHKLKDEDKMNLTKIQNYWNNLQIYFKNKINNYDLYLMLFYYQYFTFQSIQNANPSISYLPENEQKFILYMWIHSTHDLEKKYR</sequence>
<feature type="compositionally biased region" description="Polar residues" evidence="1">
    <location>
        <begin position="1238"/>
        <end position="1267"/>
    </location>
</feature>